<dbReference type="RefSeq" id="WP_146514615.1">
    <property type="nucleotide sequence ID" value="NZ_SJPI01000001.1"/>
</dbReference>
<feature type="compositionally biased region" description="Low complexity" evidence="1">
    <location>
        <begin position="171"/>
        <end position="192"/>
    </location>
</feature>
<dbReference type="AlphaFoldDB" id="A0A5C5WXI5"/>
<dbReference type="OrthoDB" id="226550at2"/>
<dbReference type="EMBL" id="SJPI01000001">
    <property type="protein sequence ID" value="TWT54595.1"/>
    <property type="molecule type" value="Genomic_DNA"/>
</dbReference>
<reference evidence="2 3" key="1">
    <citation type="submission" date="2019-02" db="EMBL/GenBank/DDBJ databases">
        <title>Deep-cultivation of Planctomycetes and their phenomic and genomic characterization uncovers novel biology.</title>
        <authorList>
            <person name="Wiegand S."/>
            <person name="Jogler M."/>
            <person name="Boedeker C."/>
            <person name="Pinto D."/>
            <person name="Vollmers J."/>
            <person name="Rivas-Marin E."/>
            <person name="Kohn T."/>
            <person name="Peeters S.H."/>
            <person name="Heuer A."/>
            <person name="Rast P."/>
            <person name="Oberbeckmann S."/>
            <person name="Bunk B."/>
            <person name="Jeske O."/>
            <person name="Meyerdierks A."/>
            <person name="Storesund J.E."/>
            <person name="Kallscheuer N."/>
            <person name="Luecker S."/>
            <person name="Lage O.M."/>
            <person name="Pohl T."/>
            <person name="Merkel B.J."/>
            <person name="Hornburger P."/>
            <person name="Mueller R.-W."/>
            <person name="Bruemmer F."/>
            <person name="Labrenz M."/>
            <person name="Spormann A.M."/>
            <person name="Op Den Camp H."/>
            <person name="Overmann J."/>
            <person name="Amann R."/>
            <person name="Jetten M.S.M."/>
            <person name="Mascher T."/>
            <person name="Medema M.H."/>
            <person name="Devos D.P."/>
            <person name="Kaster A.-K."/>
            <person name="Ovreas L."/>
            <person name="Rohde M."/>
            <person name="Galperin M.Y."/>
            <person name="Jogler C."/>
        </authorList>
    </citation>
    <scope>NUCLEOTIDE SEQUENCE [LARGE SCALE GENOMIC DNA]</scope>
    <source>
        <strain evidence="2 3">Pla22</strain>
    </source>
</reference>
<feature type="compositionally biased region" description="Basic and acidic residues" evidence="1">
    <location>
        <begin position="149"/>
        <end position="158"/>
    </location>
</feature>
<name>A0A5C5WXI5_9BACT</name>
<comment type="caution">
    <text evidence="2">The sequence shown here is derived from an EMBL/GenBank/DDBJ whole genome shotgun (WGS) entry which is preliminary data.</text>
</comment>
<accession>A0A5C5WXI5</accession>
<evidence type="ECO:0000256" key="1">
    <source>
        <dbReference type="SAM" id="MobiDB-lite"/>
    </source>
</evidence>
<gene>
    <name evidence="2" type="ORF">Pla22_22450</name>
</gene>
<feature type="region of interest" description="Disordered" evidence="1">
    <location>
        <begin position="140"/>
        <end position="221"/>
    </location>
</feature>
<organism evidence="2 3">
    <name type="scientific">Rubripirellula amarantea</name>
    <dbReference type="NCBI Taxonomy" id="2527999"/>
    <lineage>
        <taxon>Bacteria</taxon>
        <taxon>Pseudomonadati</taxon>
        <taxon>Planctomycetota</taxon>
        <taxon>Planctomycetia</taxon>
        <taxon>Pirellulales</taxon>
        <taxon>Pirellulaceae</taxon>
        <taxon>Rubripirellula</taxon>
    </lineage>
</organism>
<evidence type="ECO:0000313" key="3">
    <source>
        <dbReference type="Proteomes" id="UP000316598"/>
    </source>
</evidence>
<keyword evidence="3" id="KW-1185">Reference proteome</keyword>
<proteinExistence type="predicted"/>
<protein>
    <submittedName>
        <fullName evidence="2">Uncharacterized protein</fullName>
    </submittedName>
</protein>
<dbReference type="Proteomes" id="UP000316598">
    <property type="component" value="Unassembled WGS sequence"/>
</dbReference>
<sequence>MDADKIKNFFISHFEKMIFAAIVAVSGYLVYQGVGKENYLNKHQPDELIADANQVKLQIDEDHSEQVIAERKFTNDREIFEKTVTLYERVDPTHYPIKNAWADPGAEAVIRRQDPLLSPVGDIRTMGVVCSLSFAGAKAPDDYPAAKLEPADELEKAEKKKRPKRGSRNQPSMEEMMMGGMGGPSSEEMMMMMGGGPPPTAPKGKRGKNDDGRPTGPARKLNKKFDRGFAAVPESSTNNPQPKLGWFIAGTALLPHREIYEAYEMAFQDASGYNTSRDTPIYFDLQVQRADVSEKAVADLTDDDWKLIWDRFKYTLLASKLWSGYAPEIVEEDYRDENITMWIPPVLLDDYSDFATHPEIPLLSKADLKIRKLKELQGDDDDEAVNPDDFDLENAEFALTGPKTGARNFGAGPGGSGMMMGDPSMMMGGGMAMFGRGKVEDDPVINKLVRFYDFAVNPLTTQSAKPGRTYVYRLRYAVVDPNFPSDPSLQPKSSQLAAEVAARVMEKMNEARKAEKRDFSMWSPWSDPSDPVKLPSLQEAFAGSVDPGSISIWDVDGREVEYRRDAPTAELALTQMDMNTGVRAQILLKKVEEGSVLSHKTPAAQAVDPISLEVKKLPDYEILSGSTVIDLAGGTALSIVEDGLTQPSTMLIYDEVTGKLIVSDDVTDQFEFRMNSYADERGE</sequence>
<evidence type="ECO:0000313" key="2">
    <source>
        <dbReference type="EMBL" id="TWT54595.1"/>
    </source>
</evidence>